<feature type="domain" description="GTP cyclohydrolase I" evidence="4">
    <location>
        <begin position="15"/>
        <end position="175"/>
    </location>
</feature>
<dbReference type="GO" id="GO:0008270">
    <property type="term" value="F:zinc ion binding"/>
    <property type="evidence" value="ECO:0007669"/>
    <property type="project" value="TreeGrafter"/>
</dbReference>
<evidence type="ECO:0000313" key="5">
    <source>
        <dbReference type="EMBL" id="DAE21419.1"/>
    </source>
</evidence>
<dbReference type="GO" id="GO:0006729">
    <property type="term" value="P:tetrahydrobiopterin biosynthetic process"/>
    <property type="evidence" value="ECO:0007669"/>
    <property type="project" value="TreeGrafter"/>
</dbReference>
<accession>A0A8S5QRH7</accession>
<dbReference type="InterPro" id="IPR020602">
    <property type="entry name" value="GTP_CycHdrlase_I_dom"/>
</dbReference>
<dbReference type="GO" id="GO:0046654">
    <property type="term" value="P:tetrahydrofolate biosynthetic process"/>
    <property type="evidence" value="ECO:0007669"/>
    <property type="project" value="InterPro"/>
</dbReference>
<evidence type="ECO:0000256" key="1">
    <source>
        <dbReference type="ARBA" id="ARBA00005080"/>
    </source>
</evidence>
<dbReference type="GO" id="GO:0003934">
    <property type="term" value="F:GTP cyclohydrolase I activity"/>
    <property type="evidence" value="ECO:0007669"/>
    <property type="project" value="UniProtKB-EC"/>
</dbReference>
<sequence>MNDKYNLSSKEQDIASHIKGIMSLLGIEETPSNIDTPKRIAKMYSREVFSSEGKDLAELDAQMTTFINTDLSSMPVTMTGIKFSSMCAHHWLPFFGEVEISYTPFTKVIGLSKLPRVVKWFSKKPQTQEEMTKEIGNYLAVFLNPRKLSVKVTALHTCVACRGIESVGTETITEYRYNRGEDA</sequence>
<dbReference type="Pfam" id="PF01227">
    <property type="entry name" value="GTP_cyclohydroI"/>
    <property type="match status" value="1"/>
</dbReference>
<keyword evidence="3" id="KW-0378">Hydrolase</keyword>
<dbReference type="Gene3D" id="1.10.286.10">
    <property type="match status" value="1"/>
</dbReference>
<dbReference type="InterPro" id="IPR043134">
    <property type="entry name" value="GTP-CH-I_N"/>
</dbReference>
<dbReference type="GO" id="GO:0005525">
    <property type="term" value="F:GTP binding"/>
    <property type="evidence" value="ECO:0007669"/>
    <property type="project" value="TreeGrafter"/>
</dbReference>
<dbReference type="InterPro" id="IPR043133">
    <property type="entry name" value="GTP-CH-I_C/QueF"/>
</dbReference>
<name>A0A8S5QRH7_9CAUD</name>
<dbReference type="EMBL" id="BK015712">
    <property type="protein sequence ID" value="DAE21419.1"/>
    <property type="molecule type" value="Genomic_DNA"/>
</dbReference>
<evidence type="ECO:0000256" key="2">
    <source>
        <dbReference type="ARBA" id="ARBA00012715"/>
    </source>
</evidence>
<evidence type="ECO:0000256" key="3">
    <source>
        <dbReference type="ARBA" id="ARBA00022801"/>
    </source>
</evidence>
<dbReference type="Gene3D" id="3.30.1130.10">
    <property type="match status" value="1"/>
</dbReference>
<dbReference type="SUPFAM" id="SSF55620">
    <property type="entry name" value="Tetrahydrobiopterin biosynthesis enzymes-like"/>
    <property type="match status" value="1"/>
</dbReference>
<organism evidence="5">
    <name type="scientific">Myoviridae sp. ctgXL3</name>
    <dbReference type="NCBI Taxonomy" id="2826681"/>
    <lineage>
        <taxon>Viruses</taxon>
        <taxon>Duplodnaviria</taxon>
        <taxon>Heunggongvirae</taxon>
        <taxon>Uroviricota</taxon>
        <taxon>Caudoviricetes</taxon>
    </lineage>
</organism>
<dbReference type="InterPro" id="IPR001474">
    <property type="entry name" value="GTP_CycHdrlase_I"/>
</dbReference>
<dbReference type="PANTHER" id="PTHR11109">
    <property type="entry name" value="GTP CYCLOHYDROLASE I"/>
    <property type="match status" value="1"/>
</dbReference>
<protein>
    <recommendedName>
        <fullName evidence="2">GTP cyclohydrolase I</fullName>
        <ecNumber evidence="2">3.5.4.16</ecNumber>
    </recommendedName>
</protein>
<comment type="pathway">
    <text evidence="1">Cofactor biosynthesis; 7,8-dihydroneopterin triphosphate biosynthesis; 7,8-dihydroneopterin triphosphate from GTP: step 1/1.</text>
</comment>
<proteinExistence type="predicted"/>
<dbReference type="PANTHER" id="PTHR11109:SF7">
    <property type="entry name" value="GTP CYCLOHYDROLASE 1"/>
    <property type="match status" value="1"/>
</dbReference>
<dbReference type="EC" id="3.5.4.16" evidence="2"/>
<reference evidence="5" key="1">
    <citation type="journal article" date="2021" name="Proc. Natl. Acad. Sci. U.S.A.">
        <title>A Catalog of Tens of Thousands of Viruses from Human Metagenomes Reveals Hidden Associations with Chronic Diseases.</title>
        <authorList>
            <person name="Tisza M.J."/>
            <person name="Buck C.B."/>
        </authorList>
    </citation>
    <scope>NUCLEOTIDE SEQUENCE</scope>
    <source>
        <strain evidence="5">CtgXL3</strain>
    </source>
</reference>
<evidence type="ECO:0000259" key="4">
    <source>
        <dbReference type="Pfam" id="PF01227"/>
    </source>
</evidence>